<protein>
    <submittedName>
        <fullName evidence="1">Uncharacterized protein</fullName>
    </submittedName>
</protein>
<dbReference type="EMBL" id="LHXQ01000001">
    <property type="protein sequence ID" value="KXA95571.1"/>
    <property type="molecule type" value="Genomic_DNA"/>
</dbReference>
<dbReference type="AlphaFoldDB" id="A0A133UN20"/>
<proteinExistence type="predicted"/>
<name>A0A133UN20_9EURY</name>
<sequence>MPKSRSNLRYLKVGSCFLAVNPFKDKYRFPPVLVITIGSTGDSAESVRITSTEEFEAHLEEVYPHLCQSFHLSPEEAPEPPEVITATEAEERTGRPKDDYIASYIPGLGTLTLNEHALEQNDPEGSDYLSSRKSLPVSEVGHEATHYLRDRVGPGDKFPEDNSVIEFFGRLGRRVVADRYGEHVAPGAGVVTGGELVENYMNNRNKDVEEVRVEVIEDAKNSDPRDATSAFSLWMNVTHYAGNLAADENYPDVLNDDQLIRREADEIRDRFRILEREYEAFKKAKESHENFKEAGIIEDRSEGYTSDYVDKFFSWLRGRFS</sequence>
<keyword evidence="2" id="KW-1185">Reference proteome</keyword>
<accession>A0A133UN20</accession>
<dbReference type="Proteomes" id="UP000070155">
    <property type="component" value="Unassembled WGS sequence"/>
</dbReference>
<gene>
    <name evidence="1" type="ORF">AKJ36_00045</name>
</gene>
<evidence type="ECO:0000313" key="2">
    <source>
        <dbReference type="Proteomes" id="UP000070155"/>
    </source>
</evidence>
<comment type="caution">
    <text evidence="1">The sequence shown here is derived from an EMBL/GenBank/DDBJ whole genome shotgun (WGS) entry which is preliminary data.</text>
</comment>
<evidence type="ECO:0000313" key="1">
    <source>
        <dbReference type="EMBL" id="KXA95571.1"/>
    </source>
</evidence>
<organism evidence="1 2">
    <name type="scientific">candidate division MSBL1 archaeon SCGC-AAA259I07</name>
    <dbReference type="NCBI Taxonomy" id="1698266"/>
    <lineage>
        <taxon>Archaea</taxon>
        <taxon>Methanobacteriati</taxon>
        <taxon>Methanobacteriota</taxon>
        <taxon>candidate division MSBL1</taxon>
    </lineage>
</organism>
<reference evidence="1 2" key="1">
    <citation type="journal article" date="2016" name="Sci. Rep.">
        <title>Metabolic traits of an uncultured archaeal lineage -MSBL1- from brine pools of the Red Sea.</title>
        <authorList>
            <person name="Mwirichia R."/>
            <person name="Alam I."/>
            <person name="Rashid M."/>
            <person name="Vinu M."/>
            <person name="Ba-Alawi W."/>
            <person name="Anthony Kamau A."/>
            <person name="Kamanda Ngugi D."/>
            <person name="Goker M."/>
            <person name="Klenk H.P."/>
            <person name="Bajic V."/>
            <person name="Stingl U."/>
        </authorList>
    </citation>
    <scope>NUCLEOTIDE SEQUENCE [LARGE SCALE GENOMIC DNA]</scope>
    <source>
        <strain evidence="1">SCGC-AAA259I07</strain>
    </source>
</reference>